<comment type="caution">
    <text evidence="6">The sequence shown here is derived from an EMBL/GenBank/DDBJ whole genome shotgun (WGS) entry which is preliminary data.</text>
</comment>
<dbReference type="AlphaFoldDB" id="A0A8J2YGL9"/>
<evidence type="ECO:0000256" key="1">
    <source>
        <dbReference type="ARBA" id="ARBA00022723"/>
    </source>
</evidence>
<keyword evidence="1 4" id="KW-0479">Metal-binding</keyword>
<name>A0A8J2YGL9_9BACL</name>
<keyword evidence="7" id="KW-1185">Reference proteome</keyword>
<dbReference type="RefSeq" id="WP_188692617.1">
    <property type="nucleotide sequence ID" value="NZ_BMIR01000007.1"/>
</dbReference>
<protein>
    <submittedName>
        <fullName evidence="6">Alcohol dehydrogenase</fullName>
    </submittedName>
</protein>
<feature type="domain" description="Enoyl reductase (ER)" evidence="5">
    <location>
        <begin position="7"/>
        <end position="337"/>
    </location>
</feature>
<dbReference type="PROSITE" id="PS00059">
    <property type="entry name" value="ADH_ZINC"/>
    <property type="match status" value="1"/>
</dbReference>
<dbReference type="SMART" id="SM00829">
    <property type="entry name" value="PKS_ER"/>
    <property type="match status" value="1"/>
</dbReference>
<dbReference type="SUPFAM" id="SSF51735">
    <property type="entry name" value="NAD(P)-binding Rossmann-fold domains"/>
    <property type="match status" value="1"/>
</dbReference>
<comment type="similarity">
    <text evidence="4">Belongs to the zinc-containing alcohol dehydrogenase family.</text>
</comment>
<dbReference type="SUPFAM" id="SSF50129">
    <property type="entry name" value="GroES-like"/>
    <property type="match status" value="1"/>
</dbReference>
<dbReference type="Pfam" id="PF00107">
    <property type="entry name" value="ADH_zinc_N"/>
    <property type="match status" value="1"/>
</dbReference>
<dbReference type="InterPro" id="IPR013149">
    <property type="entry name" value="ADH-like_C"/>
</dbReference>
<dbReference type="InterPro" id="IPR002328">
    <property type="entry name" value="ADH_Zn_CS"/>
</dbReference>
<comment type="cofactor">
    <cofactor evidence="4">
        <name>Zn(2+)</name>
        <dbReference type="ChEBI" id="CHEBI:29105"/>
    </cofactor>
</comment>
<sequence>MRAALFSHEAGFTIEEVQNLPLKSGEVRLLVNACGVCGSDRQIVKGEPAPFGTRFPLIMGHEIAGTVLEIGEHVTNVDTGDPVVVYPFINCGTCAACTHGAFNLCTQQKCIGYHQSGGFAEQVIVPAEQLIKRPKHLDAAGAALLVDAYATPYHAMKKAGLQEGQTLLVIGTGGLGLAALQLSKLFRLQRVANVTQRASQLPERLNEIDQFVQSQGETRKTARAIRRWGGSVGIDVILDTIGNAQSTELAMEIVRPGGTVVIVGMSSESMTLSIAKSVRKGATLKMSYGSTMKDIEQLMAAAHEAQFDPTMLVAGMLSLEEVEHAFSGIRTSGRWVIQPNPVVNGSRF</sequence>
<dbReference type="InterPro" id="IPR011032">
    <property type="entry name" value="GroES-like_sf"/>
</dbReference>
<evidence type="ECO:0000313" key="6">
    <source>
        <dbReference type="EMBL" id="GGE40107.1"/>
    </source>
</evidence>
<dbReference type="PANTHER" id="PTHR43401">
    <property type="entry name" value="L-THREONINE 3-DEHYDROGENASE"/>
    <property type="match status" value="1"/>
</dbReference>
<proteinExistence type="inferred from homology"/>
<keyword evidence="3" id="KW-0560">Oxidoreductase</keyword>
<dbReference type="Pfam" id="PF08240">
    <property type="entry name" value="ADH_N"/>
    <property type="match status" value="1"/>
</dbReference>
<dbReference type="GO" id="GO:0008270">
    <property type="term" value="F:zinc ion binding"/>
    <property type="evidence" value="ECO:0007669"/>
    <property type="project" value="InterPro"/>
</dbReference>
<dbReference type="GO" id="GO:0016491">
    <property type="term" value="F:oxidoreductase activity"/>
    <property type="evidence" value="ECO:0007669"/>
    <property type="project" value="UniProtKB-KW"/>
</dbReference>
<dbReference type="Proteomes" id="UP000628775">
    <property type="component" value="Unassembled WGS sequence"/>
</dbReference>
<dbReference type="InterPro" id="IPR050129">
    <property type="entry name" value="Zn_alcohol_dh"/>
</dbReference>
<evidence type="ECO:0000256" key="2">
    <source>
        <dbReference type="ARBA" id="ARBA00022833"/>
    </source>
</evidence>
<evidence type="ECO:0000313" key="7">
    <source>
        <dbReference type="Proteomes" id="UP000628775"/>
    </source>
</evidence>
<evidence type="ECO:0000259" key="5">
    <source>
        <dbReference type="SMART" id="SM00829"/>
    </source>
</evidence>
<reference evidence="6" key="1">
    <citation type="journal article" date="2014" name="Int. J. Syst. Evol. Microbiol.">
        <title>Complete genome sequence of Corynebacterium casei LMG S-19264T (=DSM 44701T), isolated from a smear-ripened cheese.</title>
        <authorList>
            <consortium name="US DOE Joint Genome Institute (JGI-PGF)"/>
            <person name="Walter F."/>
            <person name="Albersmeier A."/>
            <person name="Kalinowski J."/>
            <person name="Ruckert C."/>
        </authorList>
    </citation>
    <scope>NUCLEOTIDE SEQUENCE</scope>
    <source>
        <strain evidence="6">CGMCC 1.15371</strain>
    </source>
</reference>
<evidence type="ECO:0000256" key="4">
    <source>
        <dbReference type="RuleBase" id="RU361277"/>
    </source>
</evidence>
<keyword evidence="2 4" id="KW-0862">Zinc</keyword>
<gene>
    <name evidence="6" type="ORF">GCM10011391_18600</name>
</gene>
<dbReference type="InterPro" id="IPR036291">
    <property type="entry name" value="NAD(P)-bd_dom_sf"/>
</dbReference>
<dbReference type="InterPro" id="IPR013154">
    <property type="entry name" value="ADH-like_N"/>
</dbReference>
<evidence type="ECO:0000256" key="3">
    <source>
        <dbReference type="ARBA" id="ARBA00023002"/>
    </source>
</evidence>
<organism evidence="6 7">
    <name type="scientific">Pullulanibacillus camelliae</name>
    <dbReference type="NCBI Taxonomy" id="1707096"/>
    <lineage>
        <taxon>Bacteria</taxon>
        <taxon>Bacillati</taxon>
        <taxon>Bacillota</taxon>
        <taxon>Bacilli</taxon>
        <taxon>Bacillales</taxon>
        <taxon>Sporolactobacillaceae</taxon>
        <taxon>Pullulanibacillus</taxon>
    </lineage>
</organism>
<dbReference type="Gene3D" id="3.40.50.720">
    <property type="entry name" value="NAD(P)-binding Rossmann-like Domain"/>
    <property type="match status" value="1"/>
</dbReference>
<dbReference type="Gene3D" id="3.90.180.10">
    <property type="entry name" value="Medium-chain alcohol dehydrogenases, catalytic domain"/>
    <property type="match status" value="1"/>
</dbReference>
<dbReference type="PANTHER" id="PTHR43401:SF4">
    <property type="entry name" value="D-ARABINOSE 1-DEHYDROGENASE (NADP(+))"/>
    <property type="match status" value="1"/>
</dbReference>
<accession>A0A8J2YGL9</accession>
<dbReference type="EMBL" id="BMIR01000007">
    <property type="protein sequence ID" value="GGE40107.1"/>
    <property type="molecule type" value="Genomic_DNA"/>
</dbReference>
<dbReference type="InterPro" id="IPR020843">
    <property type="entry name" value="ER"/>
</dbReference>
<reference evidence="6" key="2">
    <citation type="submission" date="2020-09" db="EMBL/GenBank/DDBJ databases">
        <authorList>
            <person name="Sun Q."/>
            <person name="Zhou Y."/>
        </authorList>
    </citation>
    <scope>NUCLEOTIDE SEQUENCE</scope>
    <source>
        <strain evidence="6">CGMCC 1.15371</strain>
    </source>
</reference>